<name>A0AAD9UYR6_ACRCE</name>
<comment type="caution">
    <text evidence="2">The sequence shown here is derived from an EMBL/GenBank/DDBJ whole genome shotgun (WGS) entry which is preliminary data.</text>
</comment>
<evidence type="ECO:0000256" key="1">
    <source>
        <dbReference type="SAM" id="Phobius"/>
    </source>
</evidence>
<protein>
    <submittedName>
        <fullName evidence="2">Uncharacterized protein</fullName>
    </submittedName>
</protein>
<accession>A0AAD9UYR6</accession>
<dbReference type="PANTHER" id="PTHR33361">
    <property type="entry name" value="GLR0591 PROTEIN"/>
    <property type="match status" value="1"/>
</dbReference>
<dbReference type="PANTHER" id="PTHR33361:SF2">
    <property type="entry name" value="DUF885 DOMAIN-CONTAINING PROTEIN"/>
    <property type="match status" value="1"/>
</dbReference>
<gene>
    <name evidence="2" type="ORF">P5673_023976</name>
</gene>
<sequence>MCQHSHENDMTDNHPQSYFLFLPNIAMAAGGRRERAIMLIEEPYGRPRYKNGELWITKARLAVLIVVLFGIVLVITGIALLALASSKSRTCELDEKTPVPGSPLVQYSGPCGYSPEAQRIDLAEFIEKVKATYYKHHPHNIVYNPDIFDWYSDIDVIERVKAEYVAYDPTPTVIKARTDASYSLLKEFNNKDVNLSALKPRERKAVAQIKHYLQHVFGQPYDVNYYSGDWLMGPNLFCWQPVCYHGYDVYNGVGLYHKPYNISDLKLIKAKLETHKAGILQYISNMKMGITKGMVRSIEECIAGADSIKRKYLNVSLYNETEMRLLIVKFSSDQKGKLRDIEWCFLTLKLCGNNFLSGSGNPVLSPPCVGIWKEWFVEPMLHPDYYSNISKEANEEWKREQGMNVDESVKNYLLEYLGKPLHQLIRYLEEEHVHYCVPSNVSSGLGRLPLKYVWFDGKELKDRPTDPTLADGYRLDGYDAYSLIMSYFTTNNMKPNEVHNLGKRQLAKLYPKVIEIAKEVTGINNPTEAIRVFRRKLNSTESFFNNAPIPKNESGKEAHKKCSNLKGAEKYCPKRMLDPKTFEMFYFTGSKHTTPNCPIDLKPDLNPSSGAQSYEGSDVDCSRNALYNIPFFLENLGPRFSEWSVNAHEARPGHHTQVQGNTEHFRDSCHDVLNWLDLETFYPAFTEGWALYSESPLIAEDTDTYKNEPMQRFGMLKWQILRAVRLIADTGLHYYSNFSREDALWYFDKFALDNTDLAEKEVLSQGSSPLAYLQDHLKRYVDCQLDETKEGCDVIFTPPKQTESKRRAKAKRWPVIRKPHRHYT</sequence>
<dbReference type="InterPro" id="IPR010281">
    <property type="entry name" value="DUF885"/>
</dbReference>
<evidence type="ECO:0000313" key="3">
    <source>
        <dbReference type="Proteomes" id="UP001249851"/>
    </source>
</evidence>
<proteinExistence type="predicted"/>
<dbReference type="Proteomes" id="UP001249851">
    <property type="component" value="Unassembled WGS sequence"/>
</dbReference>
<organism evidence="2 3">
    <name type="scientific">Acropora cervicornis</name>
    <name type="common">Staghorn coral</name>
    <dbReference type="NCBI Taxonomy" id="6130"/>
    <lineage>
        <taxon>Eukaryota</taxon>
        <taxon>Metazoa</taxon>
        <taxon>Cnidaria</taxon>
        <taxon>Anthozoa</taxon>
        <taxon>Hexacorallia</taxon>
        <taxon>Scleractinia</taxon>
        <taxon>Astrocoeniina</taxon>
        <taxon>Acroporidae</taxon>
        <taxon>Acropora</taxon>
    </lineage>
</organism>
<keyword evidence="3" id="KW-1185">Reference proteome</keyword>
<keyword evidence="1" id="KW-0812">Transmembrane</keyword>
<dbReference type="Pfam" id="PF05960">
    <property type="entry name" value="DUF885"/>
    <property type="match status" value="1"/>
</dbReference>
<keyword evidence="1" id="KW-1133">Transmembrane helix</keyword>
<reference evidence="2" key="1">
    <citation type="journal article" date="2023" name="G3 (Bethesda)">
        <title>Whole genome assembly and annotation of the endangered Caribbean coral Acropora cervicornis.</title>
        <authorList>
            <person name="Selwyn J.D."/>
            <person name="Vollmer S.V."/>
        </authorList>
    </citation>
    <scope>NUCLEOTIDE SEQUENCE</scope>
    <source>
        <strain evidence="2">K2</strain>
    </source>
</reference>
<dbReference type="AlphaFoldDB" id="A0AAD9UYR6"/>
<evidence type="ECO:0000313" key="2">
    <source>
        <dbReference type="EMBL" id="KAK2554525.1"/>
    </source>
</evidence>
<feature type="transmembrane region" description="Helical" evidence="1">
    <location>
        <begin position="61"/>
        <end position="84"/>
    </location>
</feature>
<dbReference type="EMBL" id="JARQWQ010000069">
    <property type="protein sequence ID" value="KAK2554525.1"/>
    <property type="molecule type" value="Genomic_DNA"/>
</dbReference>
<keyword evidence="1" id="KW-0472">Membrane</keyword>
<reference evidence="2" key="2">
    <citation type="journal article" date="2023" name="Science">
        <title>Genomic signatures of disease resistance in endangered staghorn corals.</title>
        <authorList>
            <person name="Vollmer S.V."/>
            <person name="Selwyn J.D."/>
            <person name="Despard B.A."/>
            <person name="Roesel C.L."/>
        </authorList>
    </citation>
    <scope>NUCLEOTIDE SEQUENCE</scope>
    <source>
        <strain evidence="2">K2</strain>
    </source>
</reference>